<dbReference type="PANTHER" id="PTHR30050">
    <property type="entry name" value="CHROMOSOMAL REPLICATION INITIATOR PROTEIN DNAA"/>
    <property type="match status" value="1"/>
</dbReference>
<keyword evidence="2" id="KW-0547">Nucleotide-binding</keyword>
<sequence>MITREALLQEVDAQYRQQRELNQAEQERRLAEAVARDARIGELWEERRAIFQDRARQAFASPQDAHAISGVLRGQLESLHNALRARLRACGLPEAYLQPVYRCPLCRDTGYVGEPVRERCACFTQRMQALVSARTGDGLNGRETFAAYDDSVFSDEPLSVDTPETQRSYMQRLRQRCESYAELFPNNPRRNLLMVGMSGLGKTFLLNCIGNRVRERGHTVVKLTAYQLTERMRASIFEHDVEPFRTLLTVPLLLLDDLGVEPLLSNITIEQLFTLINERDLDGLHTVVSTNLMPEELQERYTERICSRLFDKRAAAMLRFVGKDVRLGSTGIVR</sequence>
<reference evidence="2" key="2">
    <citation type="journal article" date="2021" name="PeerJ">
        <title>Extensive microbial diversity within the chicken gut microbiome revealed by metagenomics and culture.</title>
        <authorList>
            <person name="Gilroy R."/>
            <person name="Ravi A."/>
            <person name="Getino M."/>
            <person name="Pursley I."/>
            <person name="Horton D.L."/>
            <person name="Alikhan N.F."/>
            <person name="Baker D."/>
            <person name="Gharbi K."/>
            <person name="Hall N."/>
            <person name="Watson M."/>
            <person name="Adriaenssens E.M."/>
            <person name="Foster-Nyarko E."/>
            <person name="Jarju S."/>
            <person name="Secka A."/>
            <person name="Antonio M."/>
            <person name="Oren A."/>
            <person name="Chaudhuri R.R."/>
            <person name="La Ragione R."/>
            <person name="Hildebrand F."/>
            <person name="Pallen M.J."/>
        </authorList>
    </citation>
    <scope>NUCLEOTIDE SEQUENCE</scope>
    <source>
        <strain evidence="2">ChiHile30-977</strain>
    </source>
</reference>
<name>A0A9D1CHI7_9FIRM</name>
<dbReference type="SUPFAM" id="SSF52540">
    <property type="entry name" value="P-loop containing nucleoside triphosphate hydrolases"/>
    <property type="match status" value="1"/>
</dbReference>
<feature type="domain" description="Chromosomal replication initiator protein DnaA ATPAse" evidence="1">
    <location>
        <begin position="191"/>
        <end position="309"/>
    </location>
</feature>
<proteinExistence type="predicted"/>
<dbReference type="CDD" id="cd00009">
    <property type="entry name" value="AAA"/>
    <property type="match status" value="1"/>
</dbReference>
<dbReference type="EMBL" id="DVFI01000012">
    <property type="protein sequence ID" value="HIQ62151.1"/>
    <property type="molecule type" value="Genomic_DNA"/>
</dbReference>
<dbReference type="AlphaFoldDB" id="A0A9D1CHI7"/>
<dbReference type="GO" id="GO:0006260">
    <property type="term" value="P:DNA replication"/>
    <property type="evidence" value="ECO:0007669"/>
    <property type="project" value="TreeGrafter"/>
</dbReference>
<dbReference type="Gene3D" id="3.40.50.300">
    <property type="entry name" value="P-loop containing nucleotide triphosphate hydrolases"/>
    <property type="match status" value="1"/>
</dbReference>
<accession>A0A9D1CHI7</accession>
<comment type="caution">
    <text evidence="2">The sequence shown here is derived from an EMBL/GenBank/DDBJ whole genome shotgun (WGS) entry which is preliminary data.</text>
</comment>
<dbReference type="NCBIfam" id="NF005304">
    <property type="entry name" value="PRK06835.1"/>
    <property type="match status" value="1"/>
</dbReference>
<evidence type="ECO:0000259" key="1">
    <source>
        <dbReference type="Pfam" id="PF00308"/>
    </source>
</evidence>
<dbReference type="Proteomes" id="UP000886819">
    <property type="component" value="Unassembled WGS sequence"/>
</dbReference>
<keyword evidence="2" id="KW-0067">ATP-binding</keyword>
<dbReference type="InterPro" id="IPR027417">
    <property type="entry name" value="P-loop_NTPase"/>
</dbReference>
<reference evidence="2" key="1">
    <citation type="submission" date="2020-10" db="EMBL/GenBank/DDBJ databases">
        <authorList>
            <person name="Gilroy R."/>
        </authorList>
    </citation>
    <scope>NUCLEOTIDE SEQUENCE</scope>
    <source>
        <strain evidence="2">ChiHile30-977</strain>
    </source>
</reference>
<gene>
    <name evidence="2" type="ORF">IAA66_01015</name>
</gene>
<evidence type="ECO:0000313" key="3">
    <source>
        <dbReference type="Proteomes" id="UP000886819"/>
    </source>
</evidence>
<dbReference type="PANTHER" id="PTHR30050:SF4">
    <property type="entry name" value="ATP-BINDING PROTEIN RV3427C IN INSERTION SEQUENCE-RELATED"/>
    <property type="match status" value="1"/>
</dbReference>
<evidence type="ECO:0000313" key="2">
    <source>
        <dbReference type="EMBL" id="HIQ62151.1"/>
    </source>
</evidence>
<organism evidence="2 3">
    <name type="scientific">Candidatus Avichristensenella intestinipullorum</name>
    <dbReference type="NCBI Taxonomy" id="2840693"/>
    <lineage>
        <taxon>Bacteria</taxon>
        <taxon>Bacillati</taxon>
        <taxon>Bacillota</taxon>
        <taxon>Clostridia</taxon>
        <taxon>Candidatus Avichristensenella</taxon>
    </lineage>
</organism>
<dbReference type="Pfam" id="PF00308">
    <property type="entry name" value="Bac_DnaA"/>
    <property type="match status" value="1"/>
</dbReference>
<protein>
    <submittedName>
        <fullName evidence="2">ATP-binding protein</fullName>
    </submittedName>
</protein>
<dbReference type="InterPro" id="IPR013317">
    <property type="entry name" value="DnaA_dom"/>
</dbReference>
<dbReference type="GO" id="GO:0005524">
    <property type="term" value="F:ATP binding"/>
    <property type="evidence" value="ECO:0007669"/>
    <property type="project" value="UniProtKB-KW"/>
</dbReference>